<protein>
    <submittedName>
        <fullName evidence="2">Uncharacterized protein</fullName>
    </submittedName>
</protein>
<keyword evidence="3" id="KW-1185">Reference proteome</keyword>
<reference evidence="2 3" key="1">
    <citation type="submission" date="2015-04" db="EMBL/GenBank/DDBJ databases">
        <title>Complete genome sequence of Schizopora paradoxa KUC8140, a cosmopolitan wood degrader in East Asia.</title>
        <authorList>
            <consortium name="DOE Joint Genome Institute"/>
            <person name="Min B."/>
            <person name="Park H."/>
            <person name="Jang Y."/>
            <person name="Kim J.-J."/>
            <person name="Kim K.H."/>
            <person name="Pangilinan J."/>
            <person name="Lipzen A."/>
            <person name="Riley R."/>
            <person name="Grigoriev I.V."/>
            <person name="Spatafora J.W."/>
            <person name="Choi I.-G."/>
        </authorList>
    </citation>
    <scope>NUCLEOTIDE SEQUENCE [LARGE SCALE GENOMIC DNA]</scope>
    <source>
        <strain evidence="2 3">KUC8140</strain>
    </source>
</reference>
<proteinExistence type="predicted"/>
<organism evidence="2 3">
    <name type="scientific">Schizopora paradoxa</name>
    <dbReference type="NCBI Taxonomy" id="27342"/>
    <lineage>
        <taxon>Eukaryota</taxon>
        <taxon>Fungi</taxon>
        <taxon>Dikarya</taxon>
        <taxon>Basidiomycota</taxon>
        <taxon>Agaricomycotina</taxon>
        <taxon>Agaricomycetes</taxon>
        <taxon>Hymenochaetales</taxon>
        <taxon>Schizoporaceae</taxon>
        <taxon>Schizopora</taxon>
    </lineage>
</organism>
<sequence>MLSFMRMLLFVFLIISPLSTYSSFTLANVSIDDSAPDPRTGARITYGKIDNTTNGVGFIEGQNCQKCGAQPDPSQTFNRTWHAASVKSNGNESPFATVSFTGSAIYVMGIVVSSTPATNMSLNNSKIFFQVDGMDQGSFLYKASLGPEIIYSYNMTLFATENLSYGLHNVTITCGDGALPQRDPNSVCLLDRFIYTTRVDSEDSSSISGGPQPSNKFLF</sequence>
<dbReference type="Gene3D" id="2.60.120.260">
    <property type="entry name" value="Galactose-binding domain-like"/>
    <property type="match status" value="1"/>
</dbReference>
<dbReference type="InParanoid" id="A0A0H2RM93"/>
<evidence type="ECO:0000256" key="1">
    <source>
        <dbReference type="SAM" id="SignalP"/>
    </source>
</evidence>
<dbReference type="OrthoDB" id="3245657at2759"/>
<dbReference type="EMBL" id="KQ085965">
    <property type="protein sequence ID" value="KLO13075.1"/>
    <property type="molecule type" value="Genomic_DNA"/>
</dbReference>
<evidence type="ECO:0000313" key="2">
    <source>
        <dbReference type="EMBL" id="KLO13075.1"/>
    </source>
</evidence>
<gene>
    <name evidence="2" type="ORF">SCHPADRAFT_381477</name>
</gene>
<dbReference type="Proteomes" id="UP000053477">
    <property type="component" value="Unassembled WGS sequence"/>
</dbReference>
<feature type="signal peptide" evidence="1">
    <location>
        <begin position="1"/>
        <end position="20"/>
    </location>
</feature>
<name>A0A0H2RM93_9AGAM</name>
<dbReference type="STRING" id="27342.A0A0H2RM93"/>
<evidence type="ECO:0000313" key="3">
    <source>
        <dbReference type="Proteomes" id="UP000053477"/>
    </source>
</evidence>
<feature type="chain" id="PRO_5005201631" evidence="1">
    <location>
        <begin position="21"/>
        <end position="219"/>
    </location>
</feature>
<keyword evidence="1" id="KW-0732">Signal</keyword>
<accession>A0A0H2RM93</accession>
<dbReference type="AlphaFoldDB" id="A0A0H2RM93"/>